<name>A0A1D9E0Y6_9MICO</name>
<protein>
    <recommendedName>
        <fullName evidence="1">UPF0336 protein A4Z71_00915</fullName>
    </recommendedName>
</protein>
<dbReference type="InterPro" id="IPR039569">
    <property type="entry name" value="FAS1-like_DH_region"/>
</dbReference>
<evidence type="ECO:0000313" key="4">
    <source>
        <dbReference type="Proteomes" id="UP000243784"/>
    </source>
</evidence>
<dbReference type="Gene3D" id="3.10.129.10">
    <property type="entry name" value="Hotdog Thioesterase"/>
    <property type="match status" value="1"/>
</dbReference>
<gene>
    <name evidence="3" type="ORF">A4Z71_00915</name>
</gene>
<evidence type="ECO:0000259" key="2">
    <source>
        <dbReference type="Pfam" id="PF13452"/>
    </source>
</evidence>
<feature type="domain" description="FAS1-like dehydratase" evidence="2">
    <location>
        <begin position="14"/>
        <end position="142"/>
    </location>
</feature>
<sequence>MQQTISVVNPNVQGKKYPPTDPYLVGREKVREFAHAVKSTNANNFDVFAAQAAGYDDVVAAPTFAVVIQERSLATVLADPEAAIDFSRVVHGDQRFIHERPIVAGDELTSQLEVASVKSLGAHSMVTFETKIYDVDNQLVCTAISTLVVRGDE</sequence>
<reference evidence="3 4" key="1">
    <citation type="journal article" date="2016" name="Biochim. Biophys. Acta">
        <title>Photochemical characterization of actinorhodopsin and its functional existence in the natural host.</title>
        <authorList>
            <person name="Nakamura S."/>
            <person name="Kikukawa T."/>
            <person name="Tamogami J."/>
            <person name="Kamiya M."/>
            <person name="Aizawa T."/>
            <person name="Hahn M.W."/>
            <person name="Ihara K."/>
            <person name="Kamo N."/>
            <person name="Demura M."/>
        </authorList>
    </citation>
    <scope>NUCLEOTIDE SEQUENCE [LARGE SCALE GENOMIC DNA]</scope>
    <source>
        <strain evidence="3 4">MWH-Dar1</strain>
    </source>
</reference>
<dbReference type="Pfam" id="PF13452">
    <property type="entry name" value="FAS1_DH_region"/>
    <property type="match status" value="1"/>
</dbReference>
<dbReference type="Proteomes" id="UP000243784">
    <property type="component" value="Chromosome"/>
</dbReference>
<dbReference type="InterPro" id="IPR029069">
    <property type="entry name" value="HotDog_dom_sf"/>
</dbReference>
<dbReference type="STRING" id="535712.A4Z71_00915"/>
<accession>A0A1D9E0Y6</accession>
<proteinExistence type="inferred from homology"/>
<dbReference type="KEGG" id="rpla:A4Z71_00915"/>
<evidence type="ECO:0000256" key="1">
    <source>
        <dbReference type="HAMAP-Rule" id="MF_00799"/>
    </source>
</evidence>
<dbReference type="CDD" id="cd03441">
    <property type="entry name" value="R_hydratase_like"/>
    <property type="match status" value="1"/>
</dbReference>
<dbReference type="InterPro" id="IPR016709">
    <property type="entry name" value="HadA-like"/>
</dbReference>
<comment type="similarity">
    <text evidence="1">Belongs to the UPF0336 family.</text>
</comment>
<organism evidence="3 4">
    <name type="scientific">Candidatus Rhodoluna planktonica</name>
    <dbReference type="NCBI Taxonomy" id="535712"/>
    <lineage>
        <taxon>Bacteria</taxon>
        <taxon>Bacillati</taxon>
        <taxon>Actinomycetota</taxon>
        <taxon>Actinomycetes</taxon>
        <taxon>Micrococcales</taxon>
        <taxon>Microbacteriaceae</taxon>
        <taxon>Luna cluster</taxon>
        <taxon>Luna-1 subcluster</taxon>
        <taxon>Rhodoluna</taxon>
    </lineage>
</organism>
<dbReference type="PIRSF" id="PIRSF018072">
    <property type="entry name" value="UCP018072"/>
    <property type="match status" value="1"/>
</dbReference>
<dbReference type="HAMAP" id="MF_00799">
    <property type="entry name" value="UPF0336"/>
    <property type="match status" value="1"/>
</dbReference>
<dbReference type="EMBL" id="CP015208">
    <property type="protein sequence ID" value="AOY56680.1"/>
    <property type="molecule type" value="Genomic_DNA"/>
</dbReference>
<dbReference type="SUPFAM" id="SSF54637">
    <property type="entry name" value="Thioesterase/thiol ester dehydrase-isomerase"/>
    <property type="match status" value="1"/>
</dbReference>
<keyword evidence="4" id="KW-1185">Reference proteome</keyword>
<dbReference type="AlphaFoldDB" id="A0A1D9E0Y6"/>
<dbReference type="OrthoDB" id="5415111at2"/>
<evidence type="ECO:0000313" key="3">
    <source>
        <dbReference type="EMBL" id="AOY56680.1"/>
    </source>
</evidence>